<feature type="domain" description="HipA-like C-terminal" evidence="5">
    <location>
        <begin position="167"/>
        <end position="377"/>
    </location>
</feature>
<evidence type="ECO:0000313" key="8">
    <source>
        <dbReference type="Proteomes" id="UP000187085"/>
    </source>
</evidence>
<dbReference type="RefSeq" id="WP_076703313.1">
    <property type="nucleotide sequence ID" value="NZ_MRDE01000035.1"/>
</dbReference>
<organism evidence="7 8">
    <name type="scientific">Tersicoccus phoenicis</name>
    <dbReference type="NCBI Taxonomy" id="554083"/>
    <lineage>
        <taxon>Bacteria</taxon>
        <taxon>Bacillati</taxon>
        <taxon>Actinomycetota</taxon>
        <taxon>Actinomycetes</taxon>
        <taxon>Micrococcales</taxon>
        <taxon>Micrococcaceae</taxon>
        <taxon>Tersicoccus</taxon>
    </lineage>
</organism>
<sequence>MSPLEVWLDERVVGTCVIETRPGFQYASLTFTYDPAWLSDTQAFPFSPDLPLVRGPLTPAPHRSTFLAFDDAAPDRWGRRLLEADMRRAAKQRAERFGSPSEIDLLLAVSDDTRQGALRFRRDGQFLAPRHTRAGVGDLARLAAAADRFADTGEVDEGVQELIGVGSSPGGAQPKAWIQDHEGAMHLAKFPRTSDIGDISAWEMTVVRLQERAGIQVQPSTTIRLGPDRSIFLTRRFDRDGARRIPFMSFRTAFQTSEYEHPDYATLAARVASISGRPDADAAELFSRAAMVAMVNNIDDHMRNHGLLHRGSRGWQLAPSFDVNPSRRGASDTPLTPEDDPADRDIRLLLERCDAFRLTREHAVERLRAVDAAVSHWREDAVASGVEPEALDFMAPAFDGPNRAIAAGLTTRRPTTLPPARTAQKTTTPNPPPAVVAAPSSGDVWVRPHARRGRLVEGHFRRRRNR</sequence>
<evidence type="ECO:0000256" key="3">
    <source>
        <dbReference type="ARBA" id="ARBA00022777"/>
    </source>
</evidence>
<dbReference type="GO" id="GO:0004674">
    <property type="term" value="F:protein serine/threonine kinase activity"/>
    <property type="evidence" value="ECO:0007669"/>
    <property type="project" value="TreeGrafter"/>
</dbReference>
<dbReference type="STRING" id="554083.BKD30_06430"/>
<dbReference type="AlphaFoldDB" id="A0A1R1LCD6"/>
<evidence type="ECO:0000259" key="6">
    <source>
        <dbReference type="Pfam" id="PF13657"/>
    </source>
</evidence>
<gene>
    <name evidence="7" type="ORF">BKD30_06430</name>
</gene>
<dbReference type="OrthoDB" id="3182374at2"/>
<comment type="similarity">
    <text evidence="1">Belongs to the HipA Ser/Thr kinase family.</text>
</comment>
<dbReference type="InterPro" id="IPR012893">
    <property type="entry name" value="HipA-like_C"/>
</dbReference>
<dbReference type="GO" id="GO:0005829">
    <property type="term" value="C:cytosol"/>
    <property type="evidence" value="ECO:0007669"/>
    <property type="project" value="TreeGrafter"/>
</dbReference>
<dbReference type="PANTHER" id="PTHR37419:SF8">
    <property type="entry name" value="TOXIN YJJJ"/>
    <property type="match status" value="1"/>
</dbReference>
<dbReference type="Proteomes" id="UP000187085">
    <property type="component" value="Unassembled WGS sequence"/>
</dbReference>
<feature type="region of interest" description="Disordered" evidence="4">
    <location>
        <begin position="413"/>
        <end position="440"/>
    </location>
</feature>
<keyword evidence="2" id="KW-0808">Transferase</keyword>
<feature type="compositionally biased region" description="Low complexity" evidence="4">
    <location>
        <begin position="413"/>
        <end position="428"/>
    </location>
</feature>
<evidence type="ECO:0000256" key="1">
    <source>
        <dbReference type="ARBA" id="ARBA00010164"/>
    </source>
</evidence>
<evidence type="ECO:0000256" key="2">
    <source>
        <dbReference type="ARBA" id="ARBA00022679"/>
    </source>
</evidence>
<keyword evidence="3" id="KW-0418">Kinase</keyword>
<evidence type="ECO:0000313" key="7">
    <source>
        <dbReference type="EMBL" id="OMH25180.1"/>
    </source>
</evidence>
<proteinExistence type="inferred from homology"/>
<protein>
    <recommendedName>
        <fullName evidence="9">Phosphatidylinositol kinase</fullName>
    </recommendedName>
</protein>
<dbReference type="Pfam" id="PF07804">
    <property type="entry name" value="HipA_C"/>
    <property type="match status" value="1"/>
</dbReference>
<feature type="region of interest" description="Disordered" evidence="4">
    <location>
        <begin position="322"/>
        <end position="342"/>
    </location>
</feature>
<name>A0A1R1LCD6_9MICC</name>
<reference evidence="7 8" key="1">
    <citation type="submission" date="2016-12" db="EMBL/GenBank/DDBJ databases">
        <title>Draft genome of Tersicoccus phoenicis 1P05MA.</title>
        <authorList>
            <person name="Nakajima Y."/>
            <person name="Yoshizawa S."/>
            <person name="Nakamura K."/>
            <person name="Ogura Y."/>
            <person name="Hayashi T."/>
            <person name="Kogure K."/>
        </authorList>
    </citation>
    <scope>NUCLEOTIDE SEQUENCE [LARGE SCALE GENOMIC DNA]</scope>
    <source>
        <strain evidence="7 8">1p05MA</strain>
    </source>
</reference>
<evidence type="ECO:0000256" key="4">
    <source>
        <dbReference type="SAM" id="MobiDB-lite"/>
    </source>
</evidence>
<evidence type="ECO:0000259" key="5">
    <source>
        <dbReference type="Pfam" id="PF07804"/>
    </source>
</evidence>
<dbReference type="EMBL" id="MRDE01000035">
    <property type="protein sequence ID" value="OMH25180.1"/>
    <property type="molecule type" value="Genomic_DNA"/>
</dbReference>
<dbReference type="InterPro" id="IPR017508">
    <property type="entry name" value="HipA_N1"/>
</dbReference>
<accession>A0A1R1LCD6</accession>
<comment type="caution">
    <text evidence="7">The sequence shown here is derived from an EMBL/GenBank/DDBJ whole genome shotgun (WGS) entry which is preliminary data.</text>
</comment>
<dbReference type="PANTHER" id="PTHR37419">
    <property type="entry name" value="SERINE/THREONINE-PROTEIN KINASE TOXIN HIPA"/>
    <property type="match status" value="1"/>
</dbReference>
<evidence type="ECO:0008006" key="9">
    <source>
        <dbReference type="Google" id="ProtNLM"/>
    </source>
</evidence>
<feature type="domain" description="HipA N-terminal subdomain 1" evidence="6">
    <location>
        <begin position="4"/>
        <end position="120"/>
    </location>
</feature>
<dbReference type="Pfam" id="PF13657">
    <property type="entry name" value="Couple_hipA"/>
    <property type="match status" value="1"/>
</dbReference>
<keyword evidence="8" id="KW-1185">Reference proteome</keyword>
<dbReference type="InterPro" id="IPR052028">
    <property type="entry name" value="HipA_Ser/Thr_kinase"/>
</dbReference>